<dbReference type="AlphaFoldDB" id="A0A1G2MHM2"/>
<dbReference type="Proteomes" id="UP000177130">
    <property type="component" value="Unassembled WGS sequence"/>
</dbReference>
<dbReference type="STRING" id="1802306.A3C72_00350"/>
<proteinExistence type="predicted"/>
<comment type="caution">
    <text evidence="1">The sequence shown here is derived from an EMBL/GenBank/DDBJ whole genome shotgun (WGS) entry which is preliminary data.</text>
</comment>
<dbReference type="EMBL" id="MHRK01000036">
    <property type="protein sequence ID" value="OHA23368.1"/>
    <property type="molecule type" value="Genomic_DNA"/>
</dbReference>
<sequence length="65" mass="7503">MKNGFAKKASRISLLSTDNVEEYVLVNDPEQPCKLFSGTGSIPQSLYYGRFYRKRLKNQNLFLVK</sequence>
<reference evidence="1 2" key="1">
    <citation type="journal article" date="2016" name="Nat. Commun.">
        <title>Thousands of microbial genomes shed light on interconnected biogeochemical processes in an aquifer system.</title>
        <authorList>
            <person name="Anantharaman K."/>
            <person name="Brown C.T."/>
            <person name="Hug L.A."/>
            <person name="Sharon I."/>
            <person name="Castelle C.J."/>
            <person name="Probst A.J."/>
            <person name="Thomas B.C."/>
            <person name="Singh A."/>
            <person name="Wilkins M.J."/>
            <person name="Karaoz U."/>
            <person name="Brodie E.L."/>
            <person name="Williams K.H."/>
            <person name="Hubbard S.S."/>
            <person name="Banfield J.F."/>
        </authorList>
    </citation>
    <scope>NUCLEOTIDE SEQUENCE [LARGE SCALE GENOMIC DNA]</scope>
</reference>
<name>A0A1G2MHM2_9BACT</name>
<gene>
    <name evidence="1" type="ORF">A3C72_00350</name>
</gene>
<organism evidence="1 2">
    <name type="scientific">Candidatus Taylorbacteria bacterium RIFCSPHIGHO2_02_FULL_43_32b</name>
    <dbReference type="NCBI Taxonomy" id="1802306"/>
    <lineage>
        <taxon>Bacteria</taxon>
        <taxon>Candidatus Tayloriibacteriota</taxon>
    </lineage>
</organism>
<evidence type="ECO:0000313" key="1">
    <source>
        <dbReference type="EMBL" id="OHA23368.1"/>
    </source>
</evidence>
<evidence type="ECO:0000313" key="2">
    <source>
        <dbReference type="Proteomes" id="UP000177130"/>
    </source>
</evidence>
<protein>
    <submittedName>
        <fullName evidence="1">Uncharacterized protein</fullName>
    </submittedName>
</protein>
<accession>A0A1G2MHM2</accession>